<proteinExistence type="predicted"/>
<comment type="caution">
    <text evidence="2">The sequence shown here is derived from an EMBL/GenBank/DDBJ whole genome shotgun (WGS) entry which is preliminary data.</text>
</comment>
<organism evidence="2 3">
    <name type="scientific">Corchorus capsularis</name>
    <name type="common">Jute</name>
    <dbReference type="NCBI Taxonomy" id="210143"/>
    <lineage>
        <taxon>Eukaryota</taxon>
        <taxon>Viridiplantae</taxon>
        <taxon>Streptophyta</taxon>
        <taxon>Embryophyta</taxon>
        <taxon>Tracheophyta</taxon>
        <taxon>Spermatophyta</taxon>
        <taxon>Magnoliopsida</taxon>
        <taxon>eudicotyledons</taxon>
        <taxon>Gunneridae</taxon>
        <taxon>Pentapetalae</taxon>
        <taxon>rosids</taxon>
        <taxon>malvids</taxon>
        <taxon>Malvales</taxon>
        <taxon>Malvaceae</taxon>
        <taxon>Grewioideae</taxon>
        <taxon>Apeibeae</taxon>
        <taxon>Corchorus</taxon>
    </lineage>
</organism>
<dbReference type="Gramene" id="OMO56495">
    <property type="protein sequence ID" value="OMO56495"/>
    <property type="gene ID" value="CCACVL1_26506"/>
</dbReference>
<sequence length="31" mass="3618">MNMVFDRAQRNGIFNPSDQSVHVYDDDDDES</sequence>
<dbReference type="Proteomes" id="UP000188268">
    <property type="component" value="Unassembled WGS sequence"/>
</dbReference>
<gene>
    <name evidence="2" type="ORF">CCACVL1_26506</name>
</gene>
<feature type="region of interest" description="Disordered" evidence="1">
    <location>
        <begin position="1"/>
        <end position="31"/>
    </location>
</feature>
<protein>
    <submittedName>
        <fullName evidence="2">Uncharacterized protein</fullName>
    </submittedName>
</protein>
<accession>A0A1R3GEH3</accession>
<evidence type="ECO:0000313" key="3">
    <source>
        <dbReference type="Proteomes" id="UP000188268"/>
    </source>
</evidence>
<dbReference type="AlphaFoldDB" id="A0A1R3GEH3"/>
<evidence type="ECO:0000313" key="2">
    <source>
        <dbReference type="EMBL" id="OMO56495.1"/>
    </source>
</evidence>
<name>A0A1R3GEH3_COCAP</name>
<reference evidence="2 3" key="1">
    <citation type="submission" date="2013-09" db="EMBL/GenBank/DDBJ databases">
        <title>Corchorus capsularis genome sequencing.</title>
        <authorList>
            <person name="Alam M."/>
            <person name="Haque M.S."/>
            <person name="Islam M.S."/>
            <person name="Emdad E.M."/>
            <person name="Islam M.M."/>
            <person name="Ahmed B."/>
            <person name="Halim A."/>
            <person name="Hossen Q.M.M."/>
            <person name="Hossain M.Z."/>
            <person name="Ahmed R."/>
            <person name="Khan M.M."/>
            <person name="Islam R."/>
            <person name="Rashid M.M."/>
            <person name="Khan S.A."/>
            <person name="Rahman M.S."/>
            <person name="Alam M."/>
        </authorList>
    </citation>
    <scope>NUCLEOTIDE SEQUENCE [LARGE SCALE GENOMIC DNA]</scope>
    <source>
        <strain evidence="3">cv. CVL-1</strain>
        <tissue evidence="2">Whole seedling</tissue>
    </source>
</reference>
<dbReference type="EMBL" id="AWWV01014491">
    <property type="protein sequence ID" value="OMO56495.1"/>
    <property type="molecule type" value="Genomic_DNA"/>
</dbReference>
<evidence type="ECO:0000256" key="1">
    <source>
        <dbReference type="SAM" id="MobiDB-lite"/>
    </source>
</evidence>
<keyword evidence="3" id="KW-1185">Reference proteome</keyword>